<sequence length="162" mass="18857">MINIKNLFKNKIFVTFLIIILVIIIGIASFIFYKESDSGNFKAKSNISDIKKIDKELSNEDSEEIKDSDYYPVENIYDILHRMSNTKIIAEDNQVWGKVEITEDSISSIKNLIEKVDYKDKEYMLEVLNRWENNDFSKAVEEHNYFWKKLGGTVGKATGLKE</sequence>
<dbReference type="EMBL" id="CACRTO010000021">
    <property type="protein sequence ID" value="VYU43613.1"/>
    <property type="molecule type" value="Genomic_DNA"/>
</dbReference>
<proteinExistence type="predicted"/>
<protein>
    <submittedName>
        <fullName evidence="2">Uncharacterized protein</fullName>
    </submittedName>
</protein>
<keyword evidence="1" id="KW-0812">Transmembrane</keyword>
<feature type="transmembrane region" description="Helical" evidence="1">
    <location>
        <begin position="12"/>
        <end position="33"/>
    </location>
</feature>
<reference evidence="2" key="1">
    <citation type="submission" date="2019-11" db="EMBL/GenBank/DDBJ databases">
        <authorList>
            <person name="Feng L."/>
        </authorList>
    </citation>
    <scope>NUCLEOTIDE SEQUENCE</scope>
    <source>
        <strain evidence="2">CTertiumLFYP3</strain>
    </source>
</reference>
<gene>
    <name evidence="2" type="ORF">CTLFYP3_02429</name>
</gene>
<dbReference type="Pfam" id="PF19754">
    <property type="entry name" value="DUF6241"/>
    <property type="match status" value="1"/>
</dbReference>
<name>A0A6N3EX78_9CLOT</name>
<dbReference type="AlphaFoldDB" id="A0A6N3EX78"/>
<keyword evidence="1" id="KW-0472">Membrane</keyword>
<dbReference type="InterPro" id="IPR046208">
    <property type="entry name" value="DUF6241"/>
</dbReference>
<dbReference type="RefSeq" id="WP_156626860.1">
    <property type="nucleotide sequence ID" value="NZ_CACRTO010000021.1"/>
</dbReference>
<evidence type="ECO:0000313" key="2">
    <source>
        <dbReference type="EMBL" id="VYU43613.1"/>
    </source>
</evidence>
<organism evidence="2">
    <name type="scientific">Clostridium tertium</name>
    <dbReference type="NCBI Taxonomy" id="1559"/>
    <lineage>
        <taxon>Bacteria</taxon>
        <taxon>Bacillati</taxon>
        <taxon>Bacillota</taxon>
        <taxon>Clostridia</taxon>
        <taxon>Eubacteriales</taxon>
        <taxon>Clostridiaceae</taxon>
        <taxon>Clostridium</taxon>
    </lineage>
</organism>
<accession>A0A6N3EX78</accession>
<evidence type="ECO:0000256" key="1">
    <source>
        <dbReference type="SAM" id="Phobius"/>
    </source>
</evidence>
<keyword evidence="1" id="KW-1133">Transmembrane helix</keyword>